<evidence type="ECO:0000313" key="2">
    <source>
        <dbReference type="EMBL" id="PYE79848.1"/>
    </source>
</evidence>
<dbReference type="Pfam" id="PF01464">
    <property type="entry name" value="SLT"/>
    <property type="match status" value="1"/>
</dbReference>
<comment type="caution">
    <text evidence="2">The sequence shown here is derived from an EMBL/GenBank/DDBJ whole genome shotgun (WGS) entry which is preliminary data.</text>
</comment>
<dbReference type="AlphaFoldDB" id="A0A318SMI4"/>
<evidence type="ECO:0000259" key="1">
    <source>
        <dbReference type="Pfam" id="PF01464"/>
    </source>
</evidence>
<dbReference type="InterPro" id="IPR023346">
    <property type="entry name" value="Lysozyme-like_dom_sf"/>
</dbReference>
<dbReference type="EMBL" id="QJTC01000001">
    <property type="protein sequence ID" value="PYE79848.1"/>
    <property type="molecule type" value="Genomic_DNA"/>
</dbReference>
<dbReference type="Proteomes" id="UP000247540">
    <property type="component" value="Unassembled WGS sequence"/>
</dbReference>
<dbReference type="Gene3D" id="1.10.530.10">
    <property type="match status" value="1"/>
</dbReference>
<organism evidence="2 3">
    <name type="scientific">Xylophilus ampelinus</name>
    <dbReference type="NCBI Taxonomy" id="54067"/>
    <lineage>
        <taxon>Bacteria</taxon>
        <taxon>Pseudomonadati</taxon>
        <taxon>Pseudomonadota</taxon>
        <taxon>Betaproteobacteria</taxon>
        <taxon>Burkholderiales</taxon>
        <taxon>Xylophilus</taxon>
    </lineage>
</organism>
<name>A0A318SMI4_9BURK</name>
<accession>A0A318SMI4</accession>
<keyword evidence="3" id="KW-1185">Reference proteome</keyword>
<dbReference type="SUPFAM" id="SSF53955">
    <property type="entry name" value="Lysozyme-like"/>
    <property type="match status" value="1"/>
</dbReference>
<feature type="domain" description="Transglycosylase SLT" evidence="1">
    <location>
        <begin position="89"/>
        <end position="167"/>
    </location>
</feature>
<proteinExistence type="predicted"/>
<protein>
    <recommendedName>
        <fullName evidence="1">Transglycosylase SLT domain-containing protein</fullName>
    </recommendedName>
</protein>
<dbReference type="InterPro" id="IPR008258">
    <property type="entry name" value="Transglycosylase_SLT_dom_1"/>
</dbReference>
<gene>
    <name evidence="2" type="ORF">DFQ15_101168</name>
</gene>
<dbReference type="RefSeq" id="WP_199399788.1">
    <property type="nucleotide sequence ID" value="NZ_JAMOFZ010000002.1"/>
</dbReference>
<sequence>MTPTPTRQLQTDLAQLGLYTGIVDGDWGNQSATAWAAAMQLAARASGAAAPALGADPAASLAWGARVSQTFRDRIVWAADALKMPPAGASWLMACIAWESGETFSASVTNMAGSGATGLIQFMPATAVQLGTSTSALGSMTPEDQINWVYRYFRPLAGRLQNLGDVYMAILWPAGIGKPDSYVLWDAASRPTTYRQNAGLDTNGDRTITRAEALAKVQAKLNLGLLPINAAPLGAKGA</sequence>
<reference evidence="2 3" key="1">
    <citation type="submission" date="2018-06" db="EMBL/GenBank/DDBJ databases">
        <title>Genomic Encyclopedia of Type Strains, Phase III (KMG-III): the genomes of soil and plant-associated and newly described type strains.</title>
        <authorList>
            <person name="Whitman W."/>
        </authorList>
    </citation>
    <scope>NUCLEOTIDE SEQUENCE [LARGE SCALE GENOMIC DNA]</scope>
    <source>
        <strain evidence="2 3">CECT 7646</strain>
    </source>
</reference>
<evidence type="ECO:0000313" key="3">
    <source>
        <dbReference type="Proteomes" id="UP000247540"/>
    </source>
</evidence>